<evidence type="ECO:0000256" key="5">
    <source>
        <dbReference type="ARBA" id="ARBA00023128"/>
    </source>
</evidence>
<evidence type="ECO:0000313" key="15">
    <source>
        <dbReference type="EMBL" id="ORY48981.1"/>
    </source>
</evidence>
<evidence type="ECO:0000256" key="11">
    <source>
        <dbReference type="ARBA" id="ARBA00046047"/>
    </source>
</evidence>
<comment type="caution">
    <text evidence="15">The sequence shown here is derived from an EMBL/GenBank/DDBJ whole genome shotgun (WGS) entry which is preliminary data.</text>
</comment>
<name>A0A1Y2CPN4_9FUNG</name>
<dbReference type="EC" id="3.1.2.22" evidence="2"/>
<comment type="subcellular location">
    <subcellularLocation>
        <location evidence="1">Mitochondrion</location>
    </subcellularLocation>
</comment>
<dbReference type="Proteomes" id="UP000193642">
    <property type="component" value="Unassembled WGS sequence"/>
</dbReference>
<evidence type="ECO:0000256" key="6">
    <source>
        <dbReference type="ARBA" id="ARBA00039132"/>
    </source>
</evidence>
<evidence type="ECO:0000256" key="9">
    <source>
        <dbReference type="ARBA" id="ARBA00042645"/>
    </source>
</evidence>
<dbReference type="STRING" id="329046.A0A1Y2CPN4"/>
<evidence type="ECO:0000256" key="13">
    <source>
        <dbReference type="ARBA" id="ARBA00047972"/>
    </source>
</evidence>
<evidence type="ECO:0000256" key="2">
    <source>
        <dbReference type="ARBA" id="ARBA00012423"/>
    </source>
</evidence>
<dbReference type="AlphaFoldDB" id="A0A1Y2CPN4"/>
<dbReference type="PANTHER" id="PTHR16138">
    <property type="entry name" value="MYCOPHENOLIC ACID ACYL-GLUCURONIDE ESTERASE, MITOCHONDRIAL"/>
    <property type="match status" value="1"/>
</dbReference>
<evidence type="ECO:0000256" key="4">
    <source>
        <dbReference type="ARBA" id="ARBA00022946"/>
    </source>
</evidence>
<evidence type="ECO:0000256" key="1">
    <source>
        <dbReference type="ARBA" id="ARBA00004173"/>
    </source>
</evidence>
<keyword evidence="3 15" id="KW-0378">Hydrolase</keyword>
<dbReference type="InterPro" id="IPR029058">
    <property type="entry name" value="AB_hydrolase_fold"/>
</dbReference>
<proteinExistence type="predicted"/>
<dbReference type="GO" id="GO:0102390">
    <property type="term" value="F:mycophenolic acid acyl-glucuronide esterase activity"/>
    <property type="evidence" value="ECO:0007669"/>
    <property type="project" value="UniProtKB-EC"/>
</dbReference>
<gene>
    <name evidence="15" type="ORF">BCR33DRAFT_714070</name>
</gene>
<feature type="domain" description="AB hydrolase-1" evidence="14">
    <location>
        <begin position="32"/>
        <end position="138"/>
    </location>
</feature>
<dbReference type="OrthoDB" id="408373at2759"/>
<dbReference type="EC" id="3.1.1.93" evidence="6"/>
<dbReference type="GO" id="GO:0008474">
    <property type="term" value="F:palmitoyl-(protein) hydrolase activity"/>
    <property type="evidence" value="ECO:0007669"/>
    <property type="project" value="UniProtKB-EC"/>
</dbReference>
<evidence type="ECO:0000256" key="7">
    <source>
        <dbReference type="ARBA" id="ARBA00039314"/>
    </source>
</evidence>
<comment type="function">
    <text evidence="11">Acts as an acyl-protein thioesterase that hydrolyzes fatty acids from acylated residues in proteins. Regulates the mitochondrial S-depalmitoylation of the nucleophilic active site residue of peroxiredoxin-5/PRDX5, a key antioxidant protein, therefore modulating mitochondrial antioxidant ability. Also catalyzes the deglucuronidation of mycophenolic acid acyl-glucuronide, an active metabolite of the immunosuppressant drug mycophenolate.</text>
</comment>
<dbReference type="GO" id="GO:0004553">
    <property type="term" value="F:hydrolase activity, hydrolyzing O-glycosyl compounds"/>
    <property type="evidence" value="ECO:0007669"/>
    <property type="project" value="TreeGrafter"/>
</dbReference>
<dbReference type="GO" id="GO:0005739">
    <property type="term" value="C:mitochondrion"/>
    <property type="evidence" value="ECO:0007669"/>
    <property type="project" value="UniProtKB-SubCell"/>
</dbReference>
<evidence type="ECO:0000313" key="16">
    <source>
        <dbReference type="Proteomes" id="UP000193642"/>
    </source>
</evidence>
<keyword evidence="5" id="KW-0496">Mitochondrion</keyword>
<reference evidence="15 16" key="1">
    <citation type="submission" date="2016-07" db="EMBL/GenBank/DDBJ databases">
        <title>Pervasive Adenine N6-methylation of Active Genes in Fungi.</title>
        <authorList>
            <consortium name="DOE Joint Genome Institute"/>
            <person name="Mondo S.J."/>
            <person name="Dannebaum R.O."/>
            <person name="Kuo R.C."/>
            <person name="Labutti K."/>
            <person name="Haridas S."/>
            <person name="Kuo A."/>
            <person name="Salamov A."/>
            <person name="Ahrendt S.R."/>
            <person name="Lipzen A."/>
            <person name="Sullivan W."/>
            <person name="Andreopoulos W.B."/>
            <person name="Clum A."/>
            <person name="Lindquist E."/>
            <person name="Daum C."/>
            <person name="Ramamoorthy G.K."/>
            <person name="Gryganskyi A."/>
            <person name="Culley D."/>
            <person name="Magnuson J.K."/>
            <person name="James T.Y."/>
            <person name="O'Malley M.A."/>
            <person name="Stajich J.E."/>
            <person name="Spatafora J.W."/>
            <person name="Visel A."/>
            <person name="Grigoriev I.V."/>
        </authorList>
    </citation>
    <scope>NUCLEOTIDE SEQUENCE [LARGE SCALE GENOMIC DNA]</scope>
    <source>
        <strain evidence="15 16">JEL800</strain>
    </source>
</reference>
<keyword evidence="16" id="KW-1185">Reference proteome</keyword>
<protein>
    <recommendedName>
        <fullName evidence="7">Palmitoyl-protein thioesterase ABHD10, mitochondrial</fullName>
        <ecNumber evidence="6">3.1.1.93</ecNumber>
        <ecNumber evidence="2">3.1.2.22</ecNumber>
    </recommendedName>
    <alternativeName>
        <fullName evidence="9">Acyl-protein thioesterase ABHD10</fullName>
    </alternativeName>
    <alternativeName>
        <fullName evidence="10">Alpha/beta hydrolase domain-containing protein 10</fullName>
    </alternativeName>
    <alternativeName>
        <fullName evidence="8">Mycophenolic acid acyl-glucuronide esterase, mitochondrial</fullName>
    </alternativeName>
</protein>
<evidence type="ECO:0000256" key="12">
    <source>
        <dbReference type="ARBA" id="ARBA00047409"/>
    </source>
</evidence>
<dbReference type="EMBL" id="MCGO01000010">
    <property type="protein sequence ID" value="ORY48981.1"/>
    <property type="molecule type" value="Genomic_DNA"/>
</dbReference>
<evidence type="ECO:0000256" key="10">
    <source>
        <dbReference type="ARBA" id="ARBA00042704"/>
    </source>
</evidence>
<evidence type="ECO:0000256" key="8">
    <source>
        <dbReference type="ARBA" id="ARBA00041520"/>
    </source>
</evidence>
<dbReference type="InterPro" id="IPR000073">
    <property type="entry name" value="AB_hydrolase_1"/>
</dbReference>
<feature type="non-terminal residue" evidence="15">
    <location>
        <position position="1"/>
    </location>
</feature>
<comment type="catalytic activity">
    <reaction evidence="13">
        <text>mycophenolic acid O-acyl-beta-D-glucuronide + H2O = mycophenolate + D-glucuronate + H(+)</text>
        <dbReference type="Rhea" id="RHEA:34179"/>
        <dbReference type="ChEBI" id="CHEBI:15377"/>
        <dbReference type="ChEBI" id="CHEBI:15378"/>
        <dbReference type="ChEBI" id="CHEBI:58720"/>
        <dbReference type="ChEBI" id="CHEBI:62932"/>
        <dbReference type="ChEBI" id="CHEBI:66982"/>
        <dbReference type="EC" id="3.1.1.93"/>
    </reaction>
    <physiologicalReaction direction="left-to-right" evidence="13">
        <dbReference type="Rhea" id="RHEA:34180"/>
    </physiologicalReaction>
</comment>
<dbReference type="Gene3D" id="3.40.50.1820">
    <property type="entry name" value="alpha/beta hydrolase"/>
    <property type="match status" value="1"/>
</dbReference>
<dbReference type="PANTHER" id="PTHR16138:SF7">
    <property type="entry name" value="PALMITOYL-PROTEIN THIOESTERASE ABHD10, MITOCHONDRIAL"/>
    <property type="match status" value="1"/>
</dbReference>
<organism evidence="15 16">
    <name type="scientific">Rhizoclosmatium globosum</name>
    <dbReference type="NCBI Taxonomy" id="329046"/>
    <lineage>
        <taxon>Eukaryota</taxon>
        <taxon>Fungi</taxon>
        <taxon>Fungi incertae sedis</taxon>
        <taxon>Chytridiomycota</taxon>
        <taxon>Chytridiomycota incertae sedis</taxon>
        <taxon>Chytridiomycetes</taxon>
        <taxon>Chytridiales</taxon>
        <taxon>Chytriomycetaceae</taxon>
        <taxon>Rhizoclosmatium</taxon>
    </lineage>
</organism>
<dbReference type="Pfam" id="PF00561">
    <property type="entry name" value="Abhydrolase_1"/>
    <property type="match status" value="1"/>
</dbReference>
<dbReference type="InterPro" id="IPR052382">
    <property type="entry name" value="ABHD10_acyl-thioesterase"/>
</dbReference>
<evidence type="ECO:0000259" key="14">
    <source>
        <dbReference type="Pfam" id="PF00561"/>
    </source>
</evidence>
<evidence type="ECO:0000256" key="3">
    <source>
        <dbReference type="ARBA" id="ARBA00022801"/>
    </source>
</evidence>
<accession>A0A1Y2CPN4</accession>
<keyword evidence="4" id="KW-0809">Transit peptide</keyword>
<dbReference type="SUPFAM" id="SSF53474">
    <property type="entry name" value="alpha/beta-Hydrolases"/>
    <property type="match status" value="1"/>
</dbReference>
<comment type="catalytic activity">
    <reaction evidence="12">
        <text>S-hexadecanoyl-L-cysteinyl-[protein] + H2O = L-cysteinyl-[protein] + hexadecanoate + H(+)</text>
        <dbReference type="Rhea" id="RHEA:19233"/>
        <dbReference type="Rhea" id="RHEA-COMP:10131"/>
        <dbReference type="Rhea" id="RHEA-COMP:11032"/>
        <dbReference type="ChEBI" id="CHEBI:7896"/>
        <dbReference type="ChEBI" id="CHEBI:15377"/>
        <dbReference type="ChEBI" id="CHEBI:15378"/>
        <dbReference type="ChEBI" id="CHEBI:29950"/>
        <dbReference type="ChEBI" id="CHEBI:74151"/>
        <dbReference type="EC" id="3.1.2.22"/>
    </reaction>
    <physiologicalReaction direction="left-to-right" evidence="12">
        <dbReference type="Rhea" id="RHEA:19234"/>
    </physiologicalReaction>
</comment>
<sequence length="253" mass="27931">MVLTATSAISLPRSQRKLNLHKALSANSRFCVLLVQGFLSTFTDSKKASYLREKCKILGCDFITYDHSGHGPKPSIPFNECTLTTWKEDLLELVDGLGEKPIVMVGSSMGLHLTLHAAKKYPTKIKGIIGVGGAFRMDRVAKAFREYAGNETVWNRPSPYSPTGFYEIHLKLVESLEMVENQHRRIGFDGPVVLVHGMKDDVVPTEDAFQASEAISSSDVEVRLLKDGDHRLSSDESLAAVGRALRDVLDQLS</sequence>